<proteinExistence type="predicted"/>
<dbReference type="AlphaFoldDB" id="A0AAV7QDC2"/>
<evidence type="ECO:0000313" key="2">
    <source>
        <dbReference type="Proteomes" id="UP001066276"/>
    </source>
</evidence>
<reference evidence="1" key="1">
    <citation type="journal article" date="2022" name="bioRxiv">
        <title>Sequencing and chromosome-scale assembly of the giantPleurodeles waltlgenome.</title>
        <authorList>
            <person name="Brown T."/>
            <person name="Elewa A."/>
            <person name="Iarovenko S."/>
            <person name="Subramanian E."/>
            <person name="Araus A.J."/>
            <person name="Petzold A."/>
            <person name="Susuki M."/>
            <person name="Suzuki K.-i.T."/>
            <person name="Hayashi T."/>
            <person name="Toyoda A."/>
            <person name="Oliveira C."/>
            <person name="Osipova E."/>
            <person name="Leigh N.D."/>
            <person name="Simon A."/>
            <person name="Yun M.H."/>
        </authorList>
    </citation>
    <scope>NUCLEOTIDE SEQUENCE</scope>
    <source>
        <strain evidence="1">20211129_DDA</strain>
        <tissue evidence="1">Liver</tissue>
    </source>
</reference>
<dbReference type="Proteomes" id="UP001066276">
    <property type="component" value="Chromosome 6"/>
</dbReference>
<dbReference type="EMBL" id="JANPWB010000010">
    <property type="protein sequence ID" value="KAJ1138150.1"/>
    <property type="molecule type" value="Genomic_DNA"/>
</dbReference>
<accession>A0AAV7QDC2</accession>
<name>A0AAV7QDC2_PLEWA</name>
<comment type="caution">
    <text evidence="1">The sequence shown here is derived from an EMBL/GenBank/DDBJ whole genome shotgun (WGS) entry which is preliminary data.</text>
</comment>
<organism evidence="1 2">
    <name type="scientific">Pleurodeles waltl</name>
    <name type="common">Iberian ribbed newt</name>
    <dbReference type="NCBI Taxonomy" id="8319"/>
    <lineage>
        <taxon>Eukaryota</taxon>
        <taxon>Metazoa</taxon>
        <taxon>Chordata</taxon>
        <taxon>Craniata</taxon>
        <taxon>Vertebrata</taxon>
        <taxon>Euteleostomi</taxon>
        <taxon>Amphibia</taxon>
        <taxon>Batrachia</taxon>
        <taxon>Caudata</taxon>
        <taxon>Salamandroidea</taxon>
        <taxon>Salamandridae</taxon>
        <taxon>Pleurodelinae</taxon>
        <taxon>Pleurodeles</taxon>
    </lineage>
</organism>
<keyword evidence="2" id="KW-1185">Reference proteome</keyword>
<gene>
    <name evidence="1" type="ORF">NDU88_004541</name>
</gene>
<protein>
    <submittedName>
        <fullName evidence="1">Uncharacterized protein</fullName>
    </submittedName>
</protein>
<evidence type="ECO:0000313" key="1">
    <source>
        <dbReference type="EMBL" id="KAJ1138150.1"/>
    </source>
</evidence>
<sequence length="161" mass="18107">MGSGLRAQQHLGTRAEPVEPVGRLANQIWISAHISARCEHEYSRVEGAGSTDECGRSSGRVQQRCSTDYSCDSREADFGLPKRLITSFYHNVDHKVDKAFSLQQITEQNSEQTNKQTESELQIKKWDAALVEELEQKPAQATLRMEDAGGEYYGRRSERGC</sequence>